<feature type="transmembrane region" description="Helical" evidence="1">
    <location>
        <begin position="55"/>
        <end position="76"/>
    </location>
</feature>
<dbReference type="AlphaFoldDB" id="A0A7W7RM16"/>
<accession>A0A7W7RM16</accession>
<protein>
    <submittedName>
        <fullName evidence="2">Uncharacterized protein</fullName>
    </submittedName>
</protein>
<keyword evidence="3" id="KW-1185">Reference proteome</keyword>
<keyword evidence="1" id="KW-0812">Transmembrane</keyword>
<feature type="transmembrane region" description="Helical" evidence="1">
    <location>
        <begin position="156"/>
        <end position="178"/>
    </location>
</feature>
<dbReference type="EMBL" id="JACHJT010000001">
    <property type="protein sequence ID" value="MBB4934449.1"/>
    <property type="molecule type" value="Genomic_DNA"/>
</dbReference>
<feature type="transmembrane region" description="Helical" evidence="1">
    <location>
        <begin position="24"/>
        <end position="43"/>
    </location>
</feature>
<reference evidence="2 3" key="1">
    <citation type="submission" date="2020-08" db="EMBL/GenBank/DDBJ databases">
        <title>Sequencing the genomes of 1000 actinobacteria strains.</title>
        <authorList>
            <person name="Klenk H.-P."/>
        </authorList>
    </citation>
    <scope>NUCLEOTIDE SEQUENCE [LARGE SCALE GENOMIC DNA]</scope>
    <source>
        <strain evidence="2 3">DSM 102030</strain>
    </source>
</reference>
<evidence type="ECO:0000313" key="2">
    <source>
        <dbReference type="EMBL" id="MBB4934449.1"/>
    </source>
</evidence>
<gene>
    <name evidence="2" type="ORF">F4561_005269</name>
</gene>
<organism evidence="2 3">
    <name type="scientific">Lipingzhangella halophila</name>
    <dbReference type="NCBI Taxonomy" id="1783352"/>
    <lineage>
        <taxon>Bacteria</taxon>
        <taxon>Bacillati</taxon>
        <taxon>Actinomycetota</taxon>
        <taxon>Actinomycetes</taxon>
        <taxon>Streptosporangiales</taxon>
        <taxon>Nocardiopsidaceae</taxon>
        <taxon>Lipingzhangella</taxon>
    </lineage>
</organism>
<keyword evidence="1" id="KW-1133">Transmembrane helix</keyword>
<feature type="transmembrane region" description="Helical" evidence="1">
    <location>
        <begin position="97"/>
        <end position="120"/>
    </location>
</feature>
<sequence length="191" mass="20604">MTTAQTTDGLNSPHPVVSAKPPRWAVAAAYAVPLCLLPSSVWRTQLVATTGVADGWYMLVLTVAEMSLGLLTLGLVHSWGELLPRWVPLLGGRRIPVRAAVLPATIGAVAVTVLSVTMAAQELGLLWEDPQTLEQARALSSFNVPADTDFSGPADWVAWLYAPSLAWGPLLAAVTLAYHRRRTRPHRRLAQ</sequence>
<evidence type="ECO:0000256" key="1">
    <source>
        <dbReference type="SAM" id="Phobius"/>
    </source>
</evidence>
<evidence type="ECO:0000313" key="3">
    <source>
        <dbReference type="Proteomes" id="UP000523007"/>
    </source>
</evidence>
<dbReference type="Proteomes" id="UP000523007">
    <property type="component" value="Unassembled WGS sequence"/>
</dbReference>
<dbReference type="RefSeq" id="WP_312885542.1">
    <property type="nucleotide sequence ID" value="NZ_JACHJT010000001.1"/>
</dbReference>
<keyword evidence="1" id="KW-0472">Membrane</keyword>
<proteinExistence type="predicted"/>
<name>A0A7W7RM16_9ACTN</name>
<comment type="caution">
    <text evidence="2">The sequence shown here is derived from an EMBL/GenBank/DDBJ whole genome shotgun (WGS) entry which is preliminary data.</text>
</comment>